<dbReference type="Gene3D" id="3.40.50.720">
    <property type="entry name" value="NAD(P)-binding Rossmann-like Domain"/>
    <property type="match status" value="1"/>
</dbReference>
<evidence type="ECO:0000313" key="3">
    <source>
        <dbReference type="Proteomes" id="UP000649829"/>
    </source>
</evidence>
<dbReference type="InterPro" id="IPR011032">
    <property type="entry name" value="GroES-like_sf"/>
</dbReference>
<dbReference type="Gene3D" id="3.90.180.10">
    <property type="entry name" value="Medium-chain alcohol dehydrogenases, catalytic domain"/>
    <property type="match status" value="1"/>
</dbReference>
<dbReference type="PANTHER" id="PTHR43482:SF1">
    <property type="entry name" value="PROTEIN AST1-RELATED"/>
    <property type="match status" value="1"/>
</dbReference>
<dbReference type="InterPro" id="IPR052585">
    <property type="entry name" value="Lipid_raft_assoc_Zn_ADH"/>
</dbReference>
<dbReference type="InterPro" id="IPR013149">
    <property type="entry name" value="ADH-like_C"/>
</dbReference>
<reference evidence="2" key="2">
    <citation type="submission" date="2020-09" db="EMBL/GenBank/DDBJ databases">
        <authorList>
            <person name="Sun Q."/>
            <person name="Zhou Y."/>
        </authorList>
    </citation>
    <scope>NUCLEOTIDE SEQUENCE</scope>
    <source>
        <strain evidence="2">CGMCC 1.6293</strain>
    </source>
</reference>
<dbReference type="CDD" id="cd05289">
    <property type="entry name" value="MDR_like_2"/>
    <property type="match status" value="1"/>
</dbReference>
<dbReference type="SUPFAM" id="SSF51735">
    <property type="entry name" value="NAD(P)-binding Rossmann-fold domains"/>
    <property type="match status" value="1"/>
</dbReference>
<evidence type="ECO:0000313" key="2">
    <source>
        <dbReference type="EMBL" id="GGM09087.1"/>
    </source>
</evidence>
<reference evidence="2" key="1">
    <citation type="journal article" date="2014" name="Int. J. Syst. Evol. Microbiol.">
        <title>Complete genome sequence of Corynebacterium casei LMG S-19264T (=DSM 44701T), isolated from a smear-ripened cheese.</title>
        <authorList>
            <consortium name="US DOE Joint Genome Institute (JGI-PGF)"/>
            <person name="Walter F."/>
            <person name="Albersmeier A."/>
            <person name="Kalinowski J."/>
            <person name="Ruckert C."/>
        </authorList>
    </citation>
    <scope>NUCLEOTIDE SEQUENCE</scope>
    <source>
        <strain evidence="2">CGMCC 1.6293</strain>
    </source>
</reference>
<sequence>MLVIEFKEYGAPEVLKPAERPDPVPGAGEVLVEIHAASVNAADWKVRRGKAMQKHALPHVPGRDFSGVVVACGEGADLKVGDEVFGVSPQDKEGAYASHIVFASELLALKPPSLSHVETAAMALTGLTAMVGLEDTLAVTAGEKVLIQGGAGGVGGMAIQLAHHLGCHVAATARSENHGYLRQMGADLCIDYREADLAEVLGDRDAVYDCVGGATVPGSFAALRPGGRAAFIGSGATAPEPTREGVTSLRPAVTRSRERLERVVAHTIAGAWAPPEIEEMALTEAARAHTESEAGHVRGKIVLVP</sequence>
<dbReference type="RefSeq" id="WP_028286846.1">
    <property type="nucleotide sequence ID" value="NZ_BMLF01000002.1"/>
</dbReference>
<comment type="caution">
    <text evidence="2">The sequence shown here is derived from an EMBL/GenBank/DDBJ whole genome shotgun (WGS) entry which is preliminary data.</text>
</comment>
<organism evidence="2 3">
    <name type="scientific">Pseudooceanicola nanhaiensis</name>
    <dbReference type="NCBI Taxonomy" id="375761"/>
    <lineage>
        <taxon>Bacteria</taxon>
        <taxon>Pseudomonadati</taxon>
        <taxon>Pseudomonadota</taxon>
        <taxon>Alphaproteobacteria</taxon>
        <taxon>Rhodobacterales</taxon>
        <taxon>Paracoccaceae</taxon>
        <taxon>Pseudooceanicola</taxon>
    </lineage>
</organism>
<proteinExistence type="predicted"/>
<evidence type="ECO:0000259" key="1">
    <source>
        <dbReference type="SMART" id="SM00829"/>
    </source>
</evidence>
<dbReference type="Pfam" id="PF00107">
    <property type="entry name" value="ADH_zinc_N"/>
    <property type="match status" value="1"/>
</dbReference>
<dbReference type="Proteomes" id="UP000649829">
    <property type="component" value="Unassembled WGS sequence"/>
</dbReference>
<dbReference type="Pfam" id="PF08240">
    <property type="entry name" value="ADH_N"/>
    <property type="match status" value="1"/>
</dbReference>
<dbReference type="AlphaFoldDB" id="A0A917WJN7"/>
<dbReference type="InterPro" id="IPR013154">
    <property type="entry name" value="ADH-like_N"/>
</dbReference>
<gene>
    <name evidence="2" type="ORF">GCM10011534_33880</name>
</gene>
<dbReference type="SMART" id="SM00829">
    <property type="entry name" value="PKS_ER"/>
    <property type="match status" value="1"/>
</dbReference>
<feature type="domain" description="Enoyl reductase (ER)" evidence="1">
    <location>
        <begin position="10"/>
        <end position="303"/>
    </location>
</feature>
<keyword evidence="3" id="KW-1185">Reference proteome</keyword>
<dbReference type="InterPro" id="IPR020843">
    <property type="entry name" value="ER"/>
</dbReference>
<dbReference type="PANTHER" id="PTHR43482">
    <property type="entry name" value="PROTEIN AST1-RELATED"/>
    <property type="match status" value="1"/>
</dbReference>
<accession>A0A917WJN7</accession>
<dbReference type="SUPFAM" id="SSF50129">
    <property type="entry name" value="GroES-like"/>
    <property type="match status" value="1"/>
</dbReference>
<dbReference type="GO" id="GO:0016491">
    <property type="term" value="F:oxidoreductase activity"/>
    <property type="evidence" value="ECO:0007669"/>
    <property type="project" value="InterPro"/>
</dbReference>
<name>A0A917WJN7_9RHOB</name>
<dbReference type="InterPro" id="IPR036291">
    <property type="entry name" value="NAD(P)-bd_dom_sf"/>
</dbReference>
<dbReference type="EMBL" id="BMLF01000002">
    <property type="protein sequence ID" value="GGM09087.1"/>
    <property type="molecule type" value="Genomic_DNA"/>
</dbReference>
<protein>
    <submittedName>
        <fullName evidence="2">Oxidoreductase</fullName>
    </submittedName>
</protein>